<reference evidence="2" key="2">
    <citation type="submission" date="2017-10" db="EMBL/GenBank/DDBJ databases">
        <title>Ladona fulva Genome sequencing and assembly.</title>
        <authorList>
            <person name="Murali S."/>
            <person name="Richards S."/>
            <person name="Bandaranaike D."/>
            <person name="Bellair M."/>
            <person name="Blankenburg K."/>
            <person name="Chao H."/>
            <person name="Dinh H."/>
            <person name="Doddapaneni H."/>
            <person name="Dugan-Rocha S."/>
            <person name="Elkadiri S."/>
            <person name="Gnanaolivu R."/>
            <person name="Hernandez B."/>
            <person name="Skinner E."/>
            <person name="Javaid M."/>
            <person name="Lee S."/>
            <person name="Li M."/>
            <person name="Ming W."/>
            <person name="Munidasa M."/>
            <person name="Muniz J."/>
            <person name="Nguyen L."/>
            <person name="Hughes D."/>
            <person name="Osuji N."/>
            <person name="Pu L.-L."/>
            <person name="Puazo M."/>
            <person name="Qu C."/>
            <person name="Quiroz J."/>
            <person name="Raj R."/>
            <person name="Weissenberger G."/>
            <person name="Xin Y."/>
            <person name="Zou X."/>
            <person name="Han Y."/>
            <person name="Worley K."/>
            <person name="Muzny D."/>
            <person name="Gibbs R."/>
        </authorList>
    </citation>
    <scope>NUCLEOTIDE SEQUENCE</scope>
    <source>
        <strain evidence="2">Sampled in the wild</strain>
    </source>
</reference>
<gene>
    <name evidence="2" type="ORF">J437_LFUL012775</name>
</gene>
<accession>A0A8K0KCH9</accession>
<organism evidence="2 3">
    <name type="scientific">Ladona fulva</name>
    <name type="common">Scarce chaser dragonfly</name>
    <name type="synonym">Libellula fulva</name>
    <dbReference type="NCBI Taxonomy" id="123851"/>
    <lineage>
        <taxon>Eukaryota</taxon>
        <taxon>Metazoa</taxon>
        <taxon>Ecdysozoa</taxon>
        <taxon>Arthropoda</taxon>
        <taxon>Hexapoda</taxon>
        <taxon>Insecta</taxon>
        <taxon>Pterygota</taxon>
        <taxon>Palaeoptera</taxon>
        <taxon>Odonata</taxon>
        <taxon>Epiprocta</taxon>
        <taxon>Anisoptera</taxon>
        <taxon>Libelluloidea</taxon>
        <taxon>Libellulidae</taxon>
        <taxon>Ladona</taxon>
    </lineage>
</organism>
<feature type="region of interest" description="Disordered" evidence="1">
    <location>
        <begin position="1"/>
        <end position="45"/>
    </location>
</feature>
<reference evidence="2" key="1">
    <citation type="submission" date="2013-04" db="EMBL/GenBank/DDBJ databases">
        <authorList>
            <person name="Qu J."/>
            <person name="Murali S.C."/>
            <person name="Bandaranaike D."/>
            <person name="Bellair M."/>
            <person name="Blankenburg K."/>
            <person name="Chao H."/>
            <person name="Dinh H."/>
            <person name="Doddapaneni H."/>
            <person name="Downs B."/>
            <person name="Dugan-Rocha S."/>
            <person name="Elkadiri S."/>
            <person name="Gnanaolivu R.D."/>
            <person name="Hernandez B."/>
            <person name="Javaid M."/>
            <person name="Jayaseelan J.C."/>
            <person name="Lee S."/>
            <person name="Li M."/>
            <person name="Ming W."/>
            <person name="Munidasa M."/>
            <person name="Muniz J."/>
            <person name="Nguyen L."/>
            <person name="Ongeri F."/>
            <person name="Osuji N."/>
            <person name="Pu L.-L."/>
            <person name="Puazo M."/>
            <person name="Qu C."/>
            <person name="Quiroz J."/>
            <person name="Raj R."/>
            <person name="Weissenberger G."/>
            <person name="Xin Y."/>
            <person name="Zou X."/>
            <person name="Han Y."/>
            <person name="Richards S."/>
            <person name="Worley K."/>
            <person name="Muzny D."/>
            <person name="Gibbs R."/>
        </authorList>
    </citation>
    <scope>NUCLEOTIDE SEQUENCE</scope>
    <source>
        <strain evidence="2">Sampled in the wild</strain>
    </source>
</reference>
<feature type="compositionally biased region" description="Basic and acidic residues" evidence="1">
    <location>
        <begin position="35"/>
        <end position="45"/>
    </location>
</feature>
<protein>
    <submittedName>
        <fullName evidence="2">Uncharacterized protein</fullName>
    </submittedName>
</protein>
<sequence>MNMTSGPSRYHDEDSRDSLGDAEEPSVVDSALSKRAQEVKEKREDDTYSWLMRALEVSFEYFKDQELDKVVAELKEMMEKFCYQDLENNENKAMFERFCRLQPVKSTPEGFSYKEEFEKYKKAEWKLERKHARNHQKYKRFLDRIKELEKAKQQSQTDAIAVD</sequence>
<evidence type="ECO:0000313" key="2">
    <source>
        <dbReference type="EMBL" id="KAG8232375.1"/>
    </source>
</evidence>
<dbReference type="AlphaFoldDB" id="A0A8K0KCH9"/>
<dbReference type="OrthoDB" id="10542825at2759"/>
<comment type="caution">
    <text evidence="2">The sequence shown here is derived from an EMBL/GenBank/DDBJ whole genome shotgun (WGS) entry which is preliminary data.</text>
</comment>
<evidence type="ECO:0000256" key="1">
    <source>
        <dbReference type="SAM" id="MobiDB-lite"/>
    </source>
</evidence>
<name>A0A8K0KCH9_LADFU</name>
<feature type="compositionally biased region" description="Basic and acidic residues" evidence="1">
    <location>
        <begin position="9"/>
        <end position="19"/>
    </location>
</feature>
<dbReference type="Proteomes" id="UP000792457">
    <property type="component" value="Unassembled WGS sequence"/>
</dbReference>
<dbReference type="EMBL" id="KZ308614">
    <property type="protein sequence ID" value="KAG8232375.1"/>
    <property type="molecule type" value="Genomic_DNA"/>
</dbReference>
<proteinExistence type="predicted"/>
<keyword evidence="3" id="KW-1185">Reference proteome</keyword>
<evidence type="ECO:0000313" key="3">
    <source>
        <dbReference type="Proteomes" id="UP000792457"/>
    </source>
</evidence>